<name>A0A0D1YIR3_9PEZI</name>
<keyword evidence="2" id="KW-0378">Hydrolase</keyword>
<dbReference type="EMBL" id="KN847560">
    <property type="protein sequence ID" value="KIW00762.1"/>
    <property type="molecule type" value="Genomic_DNA"/>
</dbReference>
<dbReference type="InParanoid" id="A0A0D1YIR3"/>
<evidence type="ECO:0000256" key="2">
    <source>
        <dbReference type="ARBA" id="ARBA00022801"/>
    </source>
</evidence>
<dbReference type="GO" id="GO:0097176">
    <property type="term" value="P:epoxide metabolic process"/>
    <property type="evidence" value="ECO:0007669"/>
    <property type="project" value="TreeGrafter"/>
</dbReference>
<organism evidence="5 6">
    <name type="scientific">Verruconis gallopava</name>
    <dbReference type="NCBI Taxonomy" id="253628"/>
    <lineage>
        <taxon>Eukaryota</taxon>
        <taxon>Fungi</taxon>
        <taxon>Dikarya</taxon>
        <taxon>Ascomycota</taxon>
        <taxon>Pezizomycotina</taxon>
        <taxon>Dothideomycetes</taxon>
        <taxon>Pleosporomycetidae</taxon>
        <taxon>Venturiales</taxon>
        <taxon>Sympoventuriaceae</taxon>
        <taxon>Verruconis</taxon>
    </lineage>
</organism>
<evidence type="ECO:0000313" key="5">
    <source>
        <dbReference type="EMBL" id="KIW00762.1"/>
    </source>
</evidence>
<dbReference type="HOGENOM" id="CLU_019414_0_0_1"/>
<dbReference type="PIRSF" id="PIRSF001112">
    <property type="entry name" value="Epoxide_hydrolase"/>
    <property type="match status" value="1"/>
</dbReference>
<dbReference type="PANTHER" id="PTHR21661:SF39">
    <property type="entry name" value="HYDROLASE, PUTATIVE (AFU_ORTHOLOGUE AFUA_3G08960)-RELATED"/>
    <property type="match status" value="1"/>
</dbReference>
<keyword evidence="6" id="KW-1185">Reference proteome</keyword>
<dbReference type="PRINTS" id="PR00412">
    <property type="entry name" value="EPOXHYDRLASE"/>
</dbReference>
<dbReference type="Pfam" id="PF06441">
    <property type="entry name" value="EHN"/>
    <property type="match status" value="1"/>
</dbReference>
<gene>
    <name evidence="5" type="ORF">PV09_07743</name>
</gene>
<dbReference type="InterPro" id="IPR000639">
    <property type="entry name" value="Epox_hydrolase-like"/>
</dbReference>
<evidence type="ECO:0000256" key="1">
    <source>
        <dbReference type="ARBA" id="ARBA00010088"/>
    </source>
</evidence>
<protein>
    <recommendedName>
        <fullName evidence="4">Epoxide hydrolase N-terminal domain-containing protein</fullName>
    </recommendedName>
</protein>
<dbReference type="Gene3D" id="3.40.50.1820">
    <property type="entry name" value="alpha/beta hydrolase"/>
    <property type="match status" value="1"/>
</dbReference>
<dbReference type="Proteomes" id="UP000053259">
    <property type="component" value="Unassembled WGS sequence"/>
</dbReference>
<dbReference type="PANTHER" id="PTHR21661">
    <property type="entry name" value="EPOXIDE HYDROLASE 1-RELATED"/>
    <property type="match status" value="1"/>
</dbReference>
<dbReference type="GO" id="GO:0004301">
    <property type="term" value="F:epoxide hydrolase activity"/>
    <property type="evidence" value="ECO:0007669"/>
    <property type="project" value="TreeGrafter"/>
</dbReference>
<dbReference type="VEuPathDB" id="FungiDB:PV09_07743"/>
<dbReference type="InterPro" id="IPR010497">
    <property type="entry name" value="Epoxide_hydro_N"/>
</dbReference>
<evidence type="ECO:0000259" key="4">
    <source>
        <dbReference type="Pfam" id="PF06441"/>
    </source>
</evidence>
<proteinExistence type="inferred from homology"/>
<accession>A0A0D1YIR3</accession>
<dbReference type="InterPro" id="IPR016292">
    <property type="entry name" value="Epoxide_hydrolase"/>
</dbReference>
<evidence type="ECO:0000313" key="6">
    <source>
        <dbReference type="Proteomes" id="UP000053259"/>
    </source>
</evidence>
<dbReference type="OrthoDB" id="7130006at2759"/>
<feature type="active site" description="Proton donor" evidence="3">
    <location>
        <position position="316"/>
    </location>
</feature>
<evidence type="ECO:0000256" key="3">
    <source>
        <dbReference type="PIRSR" id="PIRSR001112-1"/>
    </source>
</evidence>
<comment type="similarity">
    <text evidence="1">Belongs to the peptidase S33 family.</text>
</comment>
<dbReference type="GeneID" id="27315716"/>
<dbReference type="SUPFAM" id="SSF53474">
    <property type="entry name" value="alpha/beta-Hydrolases"/>
    <property type="match status" value="1"/>
</dbReference>
<feature type="domain" description="Epoxide hydrolase N-terminal" evidence="4">
    <location>
        <begin position="15"/>
        <end position="128"/>
    </location>
</feature>
<dbReference type="STRING" id="253628.A0A0D1YIR3"/>
<feature type="active site" description="Nucleophile" evidence="3">
    <location>
        <position position="196"/>
    </location>
</feature>
<reference evidence="5 6" key="1">
    <citation type="submission" date="2015-01" db="EMBL/GenBank/DDBJ databases">
        <title>The Genome Sequence of Ochroconis gallopava CBS43764.</title>
        <authorList>
            <consortium name="The Broad Institute Genomics Platform"/>
            <person name="Cuomo C."/>
            <person name="de Hoog S."/>
            <person name="Gorbushina A."/>
            <person name="Stielow B."/>
            <person name="Teixiera M."/>
            <person name="Abouelleil A."/>
            <person name="Chapman S.B."/>
            <person name="Priest M."/>
            <person name="Young S.K."/>
            <person name="Wortman J."/>
            <person name="Nusbaum C."/>
            <person name="Birren B."/>
        </authorList>
    </citation>
    <scope>NUCLEOTIDE SEQUENCE [LARGE SCALE GENOMIC DNA]</scope>
    <source>
        <strain evidence="5 6">CBS 43764</strain>
    </source>
</reference>
<dbReference type="AlphaFoldDB" id="A0A0D1YIR3"/>
<dbReference type="InterPro" id="IPR029058">
    <property type="entry name" value="AB_hydrolase_fold"/>
</dbReference>
<sequence length="407" mass="46372">MNEYGTLPGGSLASIKPFELHIPEQQIIDFKQLLKLTPLASATYENQQEDRRYGVTRKWLGEAKEYWLNQFDWRNCEKHINSFPNFKAEIVDDNGDTFQIHFAALFSKKNDAVPIAFFHGWPGSFLEFLPMMDVIRKKYPASSLPYHIVVPSLVGYTLSSGPPLDKTFTSKDIARIMDKLMKMLGFGSGYVAQGGDIGSGVTRILATGYESCKAVHLNFCPADYQNMPFDKINNAEKEALQRRKEWSPYGTAYAMEHGTRPATIGFALAANPLSLLSWIGEKFLEWTDEDPSLDTILEAISLYWFTETFPRCIYPYRERWGRKEPEDHESGAKSRWGGYIDKPFGFSWFPYELIPTPKVLAAKTGNMVWHRQHTKGGHFAALERPVDFAQDMEDFVATVLPMITISK</sequence>
<feature type="active site" description="Proton acceptor" evidence="3">
    <location>
        <position position="378"/>
    </location>
</feature>
<dbReference type="RefSeq" id="XP_016210631.1">
    <property type="nucleotide sequence ID" value="XM_016361552.1"/>
</dbReference>